<dbReference type="EMBL" id="VSRR010008624">
    <property type="protein sequence ID" value="MPC49032.1"/>
    <property type="molecule type" value="Genomic_DNA"/>
</dbReference>
<proteinExistence type="predicted"/>
<accession>A0A5B7FR87</accession>
<organism evidence="1 2">
    <name type="scientific">Portunus trituberculatus</name>
    <name type="common">Swimming crab</name>
    <name type="synonym">Neptunus trituberculatus</name>
    <dbReference type="NCBI Taxonomy" id="210409"/>
    <lineage>
        <taxon>Eukaryota</taxon>
        <taxon>Metazoa</taxon>
        <taxon>Ecdysozoa</taxon>
        <taxon>Arthropoda</taxon>
        <taxon>Crustacea</taxon>
        <taxon>Multicrustacea</taxon>
        <taxon>Malacostraca</taxon>
        <taxon>Eumalacostraca</taxon>
        <taxon>Eucarida</taxon>
        <taxon>Decapoda</taxon>
        <taxon>Pleocyemata</taxon>
        <taxon>Brachyura</taxon>
        <taxon>Eubrachyura</taxon>
        <taxon>Portunoidea</taxon>
        <taxon>Portunidae</taxon>
        <taxon>Portuninae</taxon>
        <taxon>Portunus</taxon>
    </lineage>
</organism>
<evidence type="ECO:0000313" key="1">
    <source>
        <dbReference type="EMBL" id="MPC49032.1"/>
    </source>
</evidence>
<evidence type="ECO:0000313" key="2">
    <source>
        <dbReference type="Proteomes" id="UP000324222"/>
    </source>
</evidence>
<keyword evidence="2" id="KW-1185">Reference proteome</keyword>
<protein>
    <submittedName>
        <fullName evidence="1">Uncharacterized protein</fullName>
    </submittedName>
</protein>
<gene>
    <name evidence="1" type="ORF">E2C01_042820</name>
</gene>
<dbReference type="Proteomes" id="UP000324222">
    <property type="component" value="Unassembled WGS sequence"/>
</dbReference>
<sequence>MLSAHLHRLHLSCDPFYPWCMTTPEAMEHFLLQYPRPPLSTYCITLPALRPVHHNNQPAHPPGGLRRPPLLATCCPSPYLCLLEEDRPATTPVISTQDYPRAHKDP</sequence>
<reference evidence="1 2" key="1">
    <citation type="submission" date="2019-05" db="EMBL/GenBank/DDBJ databases">
        <title>Another draft genome of Portunus trituberculatus and its Hox gene families provides insights of decapod evolution.</title>
        <authorList>
            <person name="Jeong J.-H."/>
            <person name="Song I."/>
            <person name="Kim S."/>
            <person name="Choi T."/>
            <person name="Kim D."/>
            <person name="Ryu S."/>
            <person name="Kim W."/>
        </authorList>
    </citation>
    <scope>NUCLEOTIDE SEQUENCE [LARGE SCALE GENOMIC DNA]</scope>
    <source>
        <tissue evidence="1">Muscle</tissue>
    </source>
</reference>
<dbReference type="AlphaFoldDB" id="A0A5B7FR87"/>
<name>A0A5B7FR87_PORTR</name>
<comment type="caution">
    <text evidence="1">The sequence shown here is derived from an EMBL/GenBank/DDBJ whole genome shotgun (WGS) entry which is preliminary data.</text>
</comment>